<evidence type="ECO:0000259" key="6">
    <source>
        <dbReference type="Pfam" id="PF26002"/>
    </source>
</evidence>
<evidence type="ECO:0000256" key="4">
    <source>
        <dbReference type="ARBA" id="ARBA00023136"/>
    </source>
</evidence>
<dbReference type="Pfam" id="PF26002">
    <property type="entry name" value="Beta-barrel_AprE"/>
    <property type="match status" value="1"/>
</dbReference>
<sequence>MTGPILQRPSRWMHAAWLCALTTIMASIACATAIEVEKVVRAEGQVRSVAQSAHIVAPLAGRIQSVQVSEGDFVHQGDRLMTIEPDANGLSVHQARLNMIRHASAYGAYSGLSVPVEPLDSAEIETQRIVRRAVEAELLAANARLETVKGELMESLAQEDVEAATLRRREALQPIARERLERHAELVRKGFQSHVSLLAMQQDAVDAGEQVLIARKRLAHAKEDVGLHRAALSAARMEVDRIRRQKAAETHAQFLQASAEFQRLTDLSRNSAIESPVDGVIEHVSEQVAGNAVRAGERLMSVVPVRTPLELQLRVRNEDYPFVKPGQAIDVKFEAYPFTIYGSRPAVVVRVLREVLPGDERLADYVAIARLTPASDDLQALDIRHGMKLIADIEVGKQRPIDIWLDPFLRFGNEAFRERR</sequence>
<dbReference type="EMBL" id="QVLS01000012">
    <property type="protein sequence ID" value="RFP77284.1"/>
    <property type="molecule type" value="Genomic_DNA"/>
</dbReference>
<gene>
    <name evidence="7" type="ORF">DY262_18180</name>
</gene>
<feature type="chain" id="PRO_5016804256" evidence="5">
    <location>
        <begin position="32"/>
        <end position="420"/>
    </location>
</feature>
<evidence type="ECO:0000256" key="1">
    <source>
        <dbReference type="ARBA" id="ARBA00004167"/>
    </source>
</evidence>
<evidence type="ECO:0000256" key="3">
    <source>
        <dbReference type="ARBA" id="ARBA00022989"/>
    </source>
</evidence>
<dbReference type="Gene3D" id="2.40.50.100">
    <property type="match status" value="1"/>
</dbReference>
<evidence type="ECO:0000256" key="2">
    <source>
        <dbReference type="ARBA" id="ARBA00022692"/>
    </source>
</evidence>
<dbReference type="PANTHER" id="PTHR30386">
    <property type="entry name" value="MEMBRANE FUSION SUBUNIT OF EMRAB-TOLC MULTIDRUG EFFLUX PUMP"/>
    <property type="match status" value="1"/>
</dbReference>
<dbReference type="PRINTS" id="PR01490">
    <property type="entry name" value="RTXTOXIND"/>
</dbReference>
<proteinExistence type="predicted"/>
<keyword evidence="8" id="KW-1185">Reference proteome</keyword>
<dbReference type="SUPFAM" id="SSF51230">
    <property type="entry name" value="Single hybrid motif"/>
    <property type="match status" value="1"/>
</dbReference>
<dbReference type="Proteomes" id="UP000261931">
    <property type="component" value="Unassembled WGS sequence"/>
</dbReference>
<dbReference type="InterPro" id="IPR011053">
    <property type="entry name" value="Single_hybrid_motif"/>
</dbReference>
<keyword evidence="3" id="KW-1133">Transmembrane helix</keyword>
<dbReference type="PANTHER" id="PTHR30386:SF26">
    <property type="entry name" value="TRANSPORT PROTEIN COMB"/>
    <property type="match status" value="1"/>
</dbReference>
<keyword evidence="2" id="KW-0812">Transmembrane</keyword>
<evidence type="ECO:0000256" key="5">
    <source>
        <dbReference type="SAM" id="SignalP"/>
    </source>
</evidence>
<keyword evidence="5" id="KW-0732">Signal</keyword>
<name>A0A372EFW8_9BURK</name>
<reference evidence="7 8" key="1">
    <citation type="submission" date="2018-08" db="EMBL/GenBank/DDBJ databases">
        <title>Hydrogenophaga sp. LA-38 isolated from sludge.</title>
        <authorList>
            <person name="Im W.-T."/>
        </authorList>
    </citation>
    <scope>NUCLEOTIDE SEQUENCE [LARGE SCALE GENOMIC DNA]</scope>
    <source>
        <strain evidence="7 8">LA-38</strain>
    </source>
</reference>
<comment type="caution">
    <text evidence="7">The sequence shown here is derived from an EMBL/GenBank/DDBJ whole genome shotgun (WGS) entry which is preliminary data.</text>
</comment>
<evidence type="ECO:0000313" key="8">
    <source>
        <dbReference type="Proteomes" id="UP000261931"/>
    </source>
</evidence>
<dbReference type="AlphaFoldDB" id="A0A372EFW8"/>
<comment type="subcellular location">
    <subcellularLocation>
        <location evidence="1">Membrane</location>
        <topology evidence="1">Single-pass membrane protein</topology>
    </subcellularLocation>
</comment>
<organism evidence="7 8">
    <name type="scientific">Hydrogenophaga borbori</name>
    <dbReference type="NCBI Taxonomy" id="2294117"/>
    <lineage>
        <taxon>Bacteria</taxon>
        <taxon>Pseudomonadati</taxon>
        <taxon>Pseudomonadota</taxon>
        <taxon>Betaproteobacteria</taxon>
        <taxon>Burkholderiales</taxon>
        <taxon>Comamonadaceae</taxon>
        <taxon>Hydrogenophaga</taxon>
    </lineage>
</organism>
<evidence type="ECO:0000313" key="7">
    <source>
        <dbReference type="EMBL" id="RFP77284.1"/>
    </source>
</evidence>
<accession>A0A372EFW8</accession>
<feature type="domain" description="AprE-like beta-barrel" evidence="6">
    <location>
        <begin position="310"/>
        <end position="395"/>
    </location>
</feature>
<dbReference type="GO" id="GO:0016020">
    <property type="term" value="C:membrane"/>
    <property type="evidence" value="ECO:0007669"/>
    <property type="project" value="UniProtKB-SubCell"/>
</dbReference>
<feature type="signal peptide" evidence="5">
    <location>
        <begin position="1"/>
        <end position="31"/>
    </location>
</feature>
<dbReference type="InterPro" id="IPR050739">
    <property type="entry name" value="MFP"/>
</dbReference>
<keyword evidence="4" id="KW-0472">Membrane</keyword>
<protein>
    <submittedName>
        <fullName evidence="7">HlyD family efflux transporter periplasmic adaptor subunit</fullName>
    </submittedName>
</protein>
<dbReference type="InterPro" id="IPR058982">
    <property type="entry name" value="Beta-barrel_AprE"/>
</dbReference>